<feature type="domain" description="TRUD" evidence="5">
    <location>
        <begin position="169"/>
        <end position="319"/>
    </location>
</feature>
<dbReference type="GO" id="GO:0160150">
    <property type="term" value="F:tRNA pseudouridine(13) synthase activity"/>
    <property type="evidence" value="ECO:0007669"/>
    <property type="project" value="UniProtKB-EC"/>
</dbReference>
<organism evidence="6 7">
    <name type="scientific">Halomonas korlensis</name>
    <dbReference type="NCBI Taxonomy" id="463301"/>
    <lineage>
        <taxon>Bacteria</taxon>
        <taxon>Pseudomonadati</taxon>
        <taxon>Pseudomonadota</taxon>
        <taxon>Gammaproteobacteria</taxon>
        <taxon>Oceanospirillales</taxon>
        <taxon>Halomonadaceae</taxon>
        <taxon>Halomonas</taxon>
    </lineage>
</organism>
<proteinExistence type="inferred from homology"/>
<dbReference type="InterPro" id="IPR001656">
    <property type="entry name" value="PsdUridine_synth_TruD"/>
</dbReference>
<comment type="similarity">
    <text evidence="1 4">Belongs to the pseudouridine synthase TruD family.</text>
</comment>
<dbReference type="InterPro" id="IPR020119">
    <property type="entry name" value="PsdUridine_synth_TruD_CS"/>
</dbReference>
<comment type="catalytic activity">
    <reaction evidence="4">
        <text>uridine(13) in tRNA = pseudouridine(13) in tRNA</text>
        <dbReference type="Rhea" id="RHEA:42540"/>
        <dbReference type="Rhea" id="RHEA-COMP:10105"/>
        <dbReference type="Rhea" id="RHEA-COMP:10106"/>
        <dbReference type="ChEBI" id="CHEBI:65314"/>
        <dbReference type="ChEBI" id="CHEBI:65315"/>
        <dbReference type="EC" id="5.4.99.27"/>
    </reaction>
</comment>
<accession>A0A1I7G5T8</accession>
<keyword evidence="7" id="KW-1185">Reference proteome</keyword>
<dbReference type="GO" id="GO:0005829">
    <property type="term" value="C:cytosol"/>
    <property type="evidence" value="ECO:0007669"/>
    <property type="project" value="TreeGrafter"/>
</dbReference>
<reference evidence="7" key="1">
    <citation type="submission" date="2016-10" db="EMBL/GenBank/DDBJ databases">
        <authorList>
            <person name="Varghese N."/>
            <person name="Submissions S."/>
        </authorList>
    </citation>
    <scope>NUCLEOTIDE SEQUENCE [LARGE SCALE GENOMIC DNA]</scope>
    <source>
        <strain evidence="7">CGMCC 1.6981</strain>
    </source>
</reference>
<evidence type="ECO:0000256" key="3">
    <source>
        <dbReference type="ARBA" id="ARBA00023235"/>
    </source>
</evidence>
<dbReference type="PANTHER" id="PTHR47811">
    <property type="entry name" value="TRNA PSEUDOURIDINE SYNTHASE D"/>
    <property type="match status" value="1"/>
</dbReference>
<dbReference type="Gene3D" id="3.30.2340.10">
    <property type="entry name" value="TruD, insertion domain"/>
    <property type="match status" value="1"/>
</dbReference>
<dbReference type="InterPro" id="IPR043165">
    <property type="entry name" value="TruD_insert_sf"/>
</dbReference>
<feature type="active site" description="Nucleophile" evidence="4">
    <location>
        <position position="91"/>
    </location>
</feature>
<dbReference type="RefSeq" id="WP_245784153.1">
    <property type="nucleotide sequence ID" value="NZ_FPBP01000002.1"/>
</dbReference>
<dbReference type="EC" id="5.4.99.27" evidence="4"/>
<evidence type="ECO:0000313" key="6">
    <source>
        <dbReference type="EMBL" id="SFU43832.1"/>
    </source>
</evidence>
<keyword evidence="2 4" id="KW-0819">tRNA processing</keyword>
<dbReference type="GO" id="GO:0031119">
    <property type="term" value="P:tRNA pseudouridine synthesis"/>
    <property type="evidence" value="ECO:0007669"/>
    <property type="project" value="UniProtKB-UniRule"/>
</dbReference>
<dbReference type="SUPFAM" id="SSF55120">
    <property type="entry name" value="Pseudouridine synthase"/>
    <property type="match status" value="1"/>
</dbReference>
<comment type="function">
    <text evidence="4">Responsible for synthesis of pseudouridine from uracil-13 in transfer RNAs.</text>
</comment>
<sequence>MDKAGLDPIDWPPAWPRVLDEDFGAPLPGEFRASPEDFRVEECLDFAPEGEGEHLWLWVEKRDLTTAMVARELSRCCEVSSRAVGYSGMKDRVAVTRQWFSVQLPGRESPSELVERLAVLGIRVLDQGRHPRKLKRGVHRANRFHLRVTGAAAEDPSLEARWARLCRDGVANYFGPQRFGPDGRNLVRARALLARGWRKRDDRDGMLLSATRSLLFNELLATRIRHGSWSTPLPGEVVMLDGTASQFGVETPDAELRQRAARLDLHPTGVLWGVGDSAAKGEARDFEAALPERYPGLCRGLEQAGVRLARRSLRLALADPRLERYAGPAGGEALLTFSLPRGAFATAVLRELIMHPGL</sequence>
<dbReference type="PROSITE" id="PS01268">
    <property type="entry name" value="UPF0024"/>
    <property type="match status" value="1"/>
</dbReference>
<evidence type="ECO:0000256" key="2">
    <source>
        <dbReference type="ARBA" id="ARBA00022694"/>
    </source>
</evidence>
<dbReference type="Pfam" id="PF01142">
    <property type="entry name" value="TruD"/>
    <property type="match status" value="2"/>
</dbReference>
<dbReference type="AlphaFoldDB" id="A0A1I7G5T8"/>
<protein>
    <recommendedName>
        <fullName evidence="4">tRNA pseudouridine synthase D</fullName>
        <ecNumber evidence="4">5.4.99.27</ecNumber>
    </recommendedName>
    <alternativeName>
        <fullName evidence="4">tRNA pseudouridine(13) synthase</fullName>
    </alternativeName>
    <alternativeName>
        <fullName evidence="4">tRNA pseudouridylate synthase D</fullName>
    </alternativeName>
    <alternativeName>
        <fullName evidence="4">tRNA-uridine isomerase D</fullName>
    </alternativeName>
</protein>
<dbReference type="CDD" id="cd02575">
    <property type="entry name" value="PseudoU_synth_EcTruD"/>
    <property type="match status" value="1"/>
</dbReference>
<dbReference type="Proteomes" id="UP000198693">
    <property type="component" value="Unassembled WGS sequence"/>
</dbReference>
<evidence type="ECO:0000256" key="4">
    <source>
        <dbReference type="HAMAP-Rule" id="MF_01082"/>
    </source>
</evidence>
<dbReference type="InterPro" id="IPR020103">
    <property type="entry name" value="PsdUridine_synth_cat_dom_sf"/>
</dbReference>
<evidence type="ECO:0000259" key="5">
    <source>
        <dbReference type="PROSITE" id="PS50984"/>
    </source>
</evidence>
<dbReference type="GO" id="GO:0003723">
    <property type="term" value="F:RNA binding"/>
    <property type="evidence" value="ECO:0007669"/>
    <property type="project" value="InterPro"/>
</dbReference>
<dbReference type="Gene3D" id="3.30.2350.20">
    <property type="entry name" value="TruD, catalytic domain"/>
    <property type="match status" value="1"/>
</dbReference>
<name>A0A1I7G5T8_9GAMM</name>
<dbReference type="PROSITE" id="PS50984">
    <property type="entry name" value="TRUD"/>
    <property type="match status" value="1"/>
</dbReference>
<dbReference type="PANTHER" id="PTHR47811:SF1">
    <property type="entry name" value="TRNA PSEUDOURIDINE SYNTHASE D"/>
    <property type="match status" value="1"/>
</dbReference>
<gene>
    <name evidence="4" type="primary">truD</name>
    <name evidence="6" type="ORF">SAMN04487955_102276</name>
</gene>
<keyword evidence="3 4" id="KW-0413">Isomerase</keyword>
<dbReference type="InterPro" id="IPR050170">
    <property type="entry name" value="TruD_pseudoU_synthase"/>
</dbReference>
<evidence type="ECO:0000313" key="7">
    <source>
        <dbReference type="Proteomes" id="UP000198693"/>
    </source>
</evidence>
<dbReference type="InterPro" id="IPR042214">
    <property type="entry name" value="TruD_catalytic"/>
</dbReference>
<dbReference type="InterPro" id="IPR011760">
    <property type="entry name" value="PsdUridine_synth_TruD_insert"/>
</dbReference>
<evidence type="ECO:0000256" key="1">
    <source>
        <dbReference type="ARBA" id="ARBA00007953"/>
    </source>
</evidence>
<dbReference type="STRING" id="463301.SAMN04487955_102276"/>
<dbReference type="EMBL" id="FPBP01000002">
    <property type="protein sequence ID" value="SFU43832.1"/>
    <property type="molecule type" value="Genomic_DNA"/>
</dbReference>
<dbReference type="HAMAP" id="MF_01082">
    <property type="entry name" value="TruD"/>
    <property type="match status" value="1"/>
</dbReference>